<dbReference type="InterPro" id="IPR000160">
    <property type="entry name" value="GGDEF_dom"/>
</dbReference>
<gene>
    <name evidence="4" type="ORF">MECH1_V1_2287</name>
</gene>
<dbReference type="PROSITE" id="PS50887">
    <property type="entry name" value="GGDEF"/>
    <property type="match status" value="1"/>
</dbReference>
<reference evidence="4 5" key="1">
    <citation type="submission" date="2024-04" db="EMBL/GenBank/DDBJ databases">
        <authorList>
            <person name="Cremers G."/>
        </authorList>
    </citation>
    <scope>NUCLEOTIDE SEQUENCE [LARGE SCALE GENOMIC DNA]</scope>
    <source>
        <strain evidence="4">MeCH1-AG</strain>
    </source>
</reference>
<feature type="domain" description="GGDEF" evidence="3">
    <location>
        <begin position="363"/>
        <end position="493"/>
    </location>
</feature>
<evidence type="ECO:0000259" key="3">
    <source>
        <dbReference type="PROSITE" id="PS50887"/>
    </source>
</evidence>
<dbReference type="Proteomes" id="UP001497493">
    <property type="component" value="Chromosome"/>
</dbReference>
<proteinExistence type="predicted"/>
<evidence type="ECO:0000313" key="4">
    <source>
        <dbReference type="EMBL" id="CAL1241063.1"/>
    </source>
</evidence>
<evidence type="ECO:0000313" key="5">
    <source>
        <dbReference type="Proteomes" id="UP001497493"/>
    </source>
</evidence>
<dbReference type="InterPro" id="IPR038242">
    <property type="entry name" value="Cmr2_N"/>
</dbReference>
<dbReference type="InterPro" id="IPR043128">
    <property type="entry name" value="Rev_trsase/Diguanyl_cyclase"/>
</dbReference>
<dbReference type="InterPro" id="IPR013407">
    <property type="entry name" value="CRISPR-assoc_prot_Cmr2"/>
</dbReference>
<dbReference type="InterPro" id="IPR054767">
    <property type="entry name" value="Cas10-Cmr2_palm2"/>
</dbReference>
<dbReference type="InterPro" id="IPR024615">
    <property type="entry name" value="CRISPR-assoc_Cmr2_N"/>
</dbReference>
<evidence type="ECO:0000256" key="2">
    <source>
        <dbReference type="ARBA" id="ARBA00023118"/>
    </source>
</evidence>
<dbReference type="EMBL" id="OZ026884">
    <property type="protein sequence ID" value="CAL1241063.1"/>
    <property type="molecule type" value="Genomic_DNA"/>
</dbReference>
<keyword evidence="5" id="KW-1185">Reference proteome</keyword>
<keyword evidence="2" id="KW-0051">Antiviral defense</keyword>
<dbReference type="RefSeq" id="WP_348757594.1">
    <property type="nucleotide sequence ID" value="NZ_OZ026884.1"/>
</dbReference>
<evidence type="ECO:0000256" key="1">
    <source>
        <dbReference type="ARBA" id="ARBA00022741"/>
    </source>
</evidence>
<name>A0ABP1C9W6_9GAMM</name>
<organism evidence="4 5">
    <name type="scientific">Candidatus Methylocalor cossyra</name>
    <dbReference type="NCBI Taxonomy" id="3108543"/>
    <lineage>
        <taxon>Bacteria</taxon>
        <taxon>Pseudomonadati</taxon>
        <taxon>Pseudomonadota</taxon>
        <taxon>Gammaproteobacteria</taxon>
        <taxon>Methylococcales</taxon>
        <taxon>Methylococcaceae</taxon>
        <taxon>Candidatus Methylocalor</taxon>
    </lineage>
</organism>
<keyword evidence="1" id="KW-0547">Nucleotide-binding</keyword>
<protein>
    <submittedName>
        <fullName evidence="4">CRISPR-associated protein, Cmr2 family</fullName>
    </submittedName>
</protein>
<dbReference type="Pfam" id="PF12469">
    <property type="entry name" value="Cmr2_N"/>
    <property type="match status" value="1"/>
</dbReference>
<dbReference type="NCBIfam" id="TIGR02577">
    <property type="entry name" value="cas_TM1794_Cmr2"/>
    <property type="match status" value="1"/>
</dbReference>
<dbReference type="Pfam" id="PF22335">
    <property type="entry name" value="Cas10-Cmr2_palm2"/>
    <property type="match status" value="1"/>
</dbReference>
<accession>A0ABP1C9W6</accession>
<dbReference type="Gene3D" id="3.30.70.270">
    <property type="match status" value="1"/>
</dbReference>
<dbReference type="Gene3D" id="3.30.70.2220">
    <property type="entry name" value="CRISPR-Cas system, Cmr2 subunit, D1 domain, cysteine cluster"/>
    <property type="match status" value="1"/>
</dbReference>
<sequence length="629" mass="68600">MTEPISSKILHFSLGPVQGFVAQARRTRDLWGGSFLLSYLSGQAMKAVLEGGGRIVFPTVHGPNRSPTDNLLAAILDPRGEKRPHIGSLPNRFKAEVPASFDPGRCRTAILDAWEKIAAAVWGKFLTEVAVKDGNGTPAIWNRQIKNFWEIVWVMGEAPADGSDNAWLDARKNWRDPVSLEPEGGDHCSVMHALQELSGWTRAQHGSAQARFWEALRGKVGKLDLRDDEQLSAVALVKRLFPKVAEEAIGWKVETRNWPSTAYMAAVPWLAELVKDRAAYDAASTYAAAIERSFNEGAYGERSTRIACLDKVDRRLAGLDGNAFHLAALANPRVTPLKPEADRSALCQELAALNRLVGHQASPFYALLLMDGDSLGALLRAHEAARISAALADFTRQVPDEVAAHNGVTVYAGGDDVLALFPARDALPAALKLEESYRAAFKGKGIEDATISAAIVYAHYKQPLATVLKTAHRQLDKIAKDQNGRASVAAAVLQSSGINIQWVASFASGAPGRLTELAEHFRQPKPPFSTGFLYGLRDLFGLWPGDAVRAGTAPEPPLDDDQLKSLLVAEAMNDRERSLEREEAERRVADLLPVIRYHRQRNGQTQAREALQPAGARLARFLAHPGDDA</sequence>